<keyword evidence="8" id="KW-1185">Reference proteome</keyword>
<feature type="region of interest" description="Disordered" evidence="4">
    <location>
        <begin position="251"/>
        <end position="285"/>
    </location>
</feature>
<dbReference type="InterPro" id="IPR009057">
    <property type="entry name" value="Homeodomain-like_sf"/>
</dbReference>
<feature type="domain" description="HTH araC/xylS-type" evidence="6">
    <location>
        <begin position="296"/>
        <end position="404"/>
    </location>
</feature>
<dbReference type="Proteomes" id="UP001236500">
    <property type="component" value="Chromosome"/>
</dbReference>
<dbReference type="PROSITE" id="PS01124">
    <property type="entry name" value="HTH_ARAC_FAMILY_2"/>
    <property type="match status" value="1"/>
</dbReference>
<evidence type="ECO:0000256" key="5">
    <source>
        <dbReference type="SAM" id="Phobius"/>
    </source>
</evidence>
<feature type="transmembrane region" description="Helical" evidence="5">
    <location>
        <begin position="71"/>
        <end position="92"/>
    </location>
</feature>
<dbReference type="PRINTS" id="PR00032">
    <property type="entry name" value="HTHARAC"/>
</dbReference>
<dbReference type="PROSITE" id="PS00041">
    <property type="entry name" value="HTH_ARAC_FAMILY_1"/>
    <property type="match status" value="1"/>
</dbReference>
<dbReference type="Gene3D" id="1.10.10.60">
    <property type="entry name" value="Homeodomain-like"/>
    <property type="match status" value="2"/>
</dbReference>
<keyword evidence="1" id="KW-0805">Transcription regulation</keyword>
<evidence type="ECO:0000313" key="8">
    <source>
        <dbReference type="Proteomes" id="UP001236500"/>
    </source>
</evidence>
<dbReference type="InterPro" id="IPR018062">
    <property type="entry name" value="HTH_AraC-typ_CS"/>
</dbReference>
<dbReference type="PANTHER" id="PTHR43280:SF29">
    <property type="entry name" value="ARAC-FAMILY TRANSCRIPTIONAL REGULATOR"/>
    <property type="match status" value="1"/>
</dbReference>
<keyword evidence="5" id="KW-0812">Transmembrane</keyword>
<dbReference type="RefSeq" id="WP_280321942.1">
    <property type="nucleotide sequence ID" value="NZ_CP118605.1"/>
</dbReference>
<protein>
    <submittedName>
        <fullName evidence="7">Helix-turn-helix domain-containing protein</fullName>
    </submittedName>
</protein>
<evidence type="ECO:0000256" key="3">
    <source>
        <dbReference type="ARBA" id="ARBA00023163"/>
    </source>
</evidence>
<evidence type="ECO:0000256" key="4">
    <source>
        <dbReference type="SAM" id="MobiDB-lite"/>
    </source>
</evidence>
<accession>A0ABY8NGF0</accession>
<dbReference type="SUPFAM" id="SSF46689">
    <property type="entry name" value="Homeodomain-like"/>
    <property type="match status" value="1"/>
</dbReference>
<evidence type="ECO:0000259" key="6">
    <source>
        <dbReference type="PROSITE" id="PS01124"/>
    </source>
</evidence>
<feature type="transmembrane region" description="Helical" evidence="5">
    <location>
        <begin position="147"/>
        <end position="168"/>
    </location>
</feature>
<feature type="transmembrane region" description="Helical" evidence="5">
    <location>
        <begin position="189"/>
        <end position="210"/>
    </location>
</feature>
<organism evidence="7 8">
    <name type="scientific">Microbulbifer bruguierae</name>
    <dbReference type="NCBI Taxonomy" id="3029061"/>
    <lineage>
        <taxon>Bacteria</taxon>
        <taxon>Pseudomonadati</taxon>
        <taxon>Pseudomonadota</taxon>
        <taxon>Gammaproteobacteria</taxon>
        <taxon>Cellvibrionales</taxon>
        <taxon>Microbulbiferaceae</taxon>
        <taxon>Microbulbifer</taxon>
    </lineage>
</organism>
<keyword evidence="2" id="KW-0238">DNA-binding</keyword>
<dbReference type="InterPro" id="IPR020449">
    <property type="entry name" value="Tscrpt_reg_AraC-type_HTH"/>
</dbReference>
<feature type="transmembrane region" description="Helical" evidence="5">
    <location>
        <begin position="43"/>
        <end position="59"/>
    </location>
</feature>
<gene>
    <name evidence="7" type="ORF">PVT68_06800</name>
</gene>
<dbReference type="InterPro" id="IPR018060">
    <property type="entry name" value="HTH_AraC"/>
</dbReference>
<dbReference type="SMART" id="SM00342">
    <property type="entry name" value="HTH_ARAC"/>
    <property type="match status" value="1"/>
</dbReference>
<keyword evidence="5" id="KW-1133">Transmembrane helix</keyword>
<evidence type="ECO:0000256" key="1">
    <source>
        <dbReference type="ARBA" id="ARBA00023015"/>
    </source>
</evidence>
<name>A0ABY8NGF0_9GAMM</name>
<feature type="transmembrane region" description="Helical" evidence="5">
    <location>
        <begin position="12"/>
        <end position="31"/>
    </location>
</feature>
<proteinExistence type="predicted"/>
<feature type="transmembrane region" description="Helical" evidence="5">
    <location>
        <begin position="104"/>
        <end position="120"/>
    </location>
</feature>
<dbReference type="Pfam" id="PF12833">
    <property type="entry name" value="HTH_18"/>
    <property type="match status" value="1"/>
</dbReference>
<evidence type="ECO:0000256" key="2">
    <source>
        <dbReference type="ARBA" id="ARBA00023125"/>
    </source>
</evidence>
<keyword evidence="3" id="KW-0804">Transcription</keyword>
<sequence length="411" mass="46098">MFLTQEITLHFSSLVILFGGTTGFTLALPLFMAPWGNRRANRCLGALLATSSLLALAYVPHTEVASPSAAFFALFALQLLFGPLLYFYCRLLTEPEFRWQRQHLWHLLPALASALLWQLQLASDGLLNAPCIGEAVCTTSETIRARFIHRAAAMISSIAYSIWVLRLLRPYQRRVMESYSTIEPVNLSWLWVLSHTCLVITAVCILLEIYSWQAPTRELTPGLLQALLPLIISVLLGGFGLRQRNIRLSAERPVEQEEEKEEEESESGNSVATPPADSIPANRKSAVRNLSESSAEALWRQLQVTMQQRKPYLEPGLKIAQLAELLQVPPHHLSETINGIAGQSFYDFINQYRVEEAAQLLTDPSNTHLSVTDIGLQAGFNSNSTFFSQFKKRLGESPSRYRSRQQKSVTI</sequence>
<dbReference type="EMBL" id="CP118605">
    <property type="protein sequence ID" value="WGL18001.1"/>
    <property type="molecule type" value="Genomic_DNA"/>
</dbReference>
<evidence type="ECO:0000313" key="7">
    <source>
        <dbReference type="EMBL" id="WGL18001.1"/>
    </source>
</evidence>
<dbReference type="PANTHER" id="PTHR43280">
    <property type="entry name" value="ARAC-FAMILY TRANSCRIPTIONAL REGULATOR"/>
    <property type="match status" value="1"/>
</dbReference>
<feature type="compositionally biased region" description="Acidic residues" evidence="4">
    <location>
        <begin position="256"/>
        <end position="266"/>
    </location>
</feature>
<reference evidence="7 8" key="1">
    <citation type="submission" date="2023-02" db="EMBL/GenBank/DDBJ databases">
        <title>Description and genomic characterization of Microbulbifer bruguierae sp. nov., isolated from the sediment of mangrove plant Bruguiera sexangula.</title>
        <authorList>
            <person name="Long M."/>
        </authorList>
    </citation>
    <scope>NUCLEOTIDE SEQUENCE [LARGE SCALE GENOMIC DNA]</scope>
    <source>
        <strain evidence="7 8">H12</strain>
    </source>
</reference>
<feature type="transmembrane region" description="Helical" evidence="5">
    <location>
        <begin position="222"/>
        <end position="241"/>
    </location>
</feature>
<keyword evidence="5" id="KW-0472">Membrane</keyword>